<dbReference type="Proteomes" id="UP001141933">
    <property type="component" value="Unassembled WGS sequence"/>
</dbReference>
<protein>
    <submittedName>
        <fullName evidence="2">Uncharacterized protein</fullName>
    </submittedName>
</protein>
<keyword evidence="1" id="KW-0732">Signal</keyword>
<dbReference type="EMBL" id="JAPZVM010000002">
    <property type="protein sequence ID" value="MCZ8371888.1"/>
    <property type="molecule type" value="Genomic_DNA"/>
</dbReference>
<sequence length="227" mass="24972">MNRLVLLLMLILSLSSCATYVGVEQITVTEITDYAPLTDKGIFVTEANNVNYDYVPLGSVVSTTRGAILPTMVRVDVDMNKLFDSIGNELIQKGANGLINLKISNTYEPSVVYTTVTGMAVYIKDLDLKMKEAKEVPSAKLSDCVVDGIKALIIQRRPSGIFVSTSEKMTPVQIMKMVDELQITGKAVQIFLSDGGNKAYAGITDNGYYINYETKEFIELSKIKMVD</sequence>
<organism evidence="2 3">
    <name type="scientific">Phocaeicola acetigenes</name>
    <dbReference type="NCBI Taxonomy" id="3016083"/>
    <lineage>
        <taxon>Bacteria</taxon>
        <taxon>Pseudomonadati</taxon>
        <taxon>Bacteroidota</taxon>
        <taxon>Bacteroidia</taxon>
        <taxon>Bacteroidales</taxon>
        <taxon>Bacteroidaceae</taxon>
        <taxon>Phocaeicola</taxon>
    </lineage>
</organism>
<dbReference type="PROSITE" id="PS51257">
    <property type="entry name" value="PROKAR_LIPOPROTEIN"/>
    <property type="match status" value="1"/>
</dbReference>
<evidence type="ECO:0000313" key="2">
    <source>
        <dbReference type="EMBL" id="MCZ8371888.1"/>
    </source>
</evidence>
<evidence type="ECO:0000256" key="1">
    <source>
        <dbReference type="SAM" id="SignalP"/>
    </source>
</evidence>
<feature type="signal peptide" evidence="1">
    <location>
        <begin position="1"/>
        <end position="18"/>
    </location>
</feature>
<evidence type="ECO:0000313" key="3">
    <source>
        <dbReference type="Proteomes" id="UP001141933"/>
    </source>
</evidence>
<gene>
    <name evidence="2" type="ORF">O6P32_04090</name>
</gene>
<keyword evidence="3" id="KW-1185">Reference proteome</keyword>
<accession>A0ABT4PFT1</accession>
<dbReference type="RefSeq" id="WP_269876945.1">
    <property type="nucleotide sequence ID" value="NZ_JAPZVM010000002.1"/>
</dbReference>
<proteinExistence type="predicted"/>
<name>A0ABT4PFT1_9BACT</name>
<feature type="chain" id="PRO_5047491181" evidence="1">
    <location>
        <begin position="19"/>
        <end position="227"/>
    </location>
</feature>
<comment type="caution">
    <text evidence="2">The sequence shown here is derived from an EMBL/GenBank/DDBJ whole genome shotgun (WGS) entry which is preliminary data.</text>
</comment>
<reference evidence="2" key="1">
    <citation type="submission" date="2022-12" db="EMBL/GenBank/DDBJ databases">
        <title>Phocaeicola acetigenes sp. nov., isolated feces from a healthy human.</title>
        <authorList>
            <person name="Do H."/>
            <person name="Ha Y.B."/>
            <person name="Kim J.-S."/>
            <person name="Suh M.K."/>
            <person name="Kim H.S."/>
            <person name="Lee J.-S."/>
        </authorList>
    </citation>
    <scope>NUCLEOTIDE SEQUENCE</scope>
    <source>
        <strain evidence="2">KGMB11183</strain>
    </source>
</reference>